<feature type="transmembrane region" description="Helical" evidence="7">
    <location>
        <begin position="45"/>
        <end position="63"/>
    </location>
</feature>
<organism evidence="8 9">
    <name type="scientific">Paucilactobacillus oligofermentans DSM 15707 = LMG 22743</name>
    <dbReference type="NCBI Taxonomy" id="1423778"/>
    <lineage>
        <taxon>Bacteria</taxon>
        <taxon>Bacillati</taxon>
        <taxon>Bacillota</taxon>
        <taxon>Bacilli</taxon>
        <taxon>Lactobacillales</taxon>
        <taxon>Lactobacillaceae</taxon>
        <taxon>Paucilactobacillus</taxon>
    </lineage>
</organism>
<dbReference type="PANTHER" id="PTHR20855:SF129">
    <property type="entry name" value="HEMOLYSIN-3 HOMOLOG"/>
    <property type="match status" value="1"/>
</dbReference>
<gene>
    <name evidence="8" type="ORF">FC70_GL001635</name>
</gene>
<dbReference type="GO" id="GO:0046872">
    <property type="term" value="F:metal ion binding"/>
    <property type="evidence" value="ECO:0007669"/>
    <property type="project" value="UniProtKB-KW"/>
</dbReference>
<dbReference type="NCBIfam" id="TIGR01065">
    <property type="entry name" value="hlyIII"/>
    <property type="match status" value="1"/>
</dbReference>
<dbReference type="AlphaFoldDB" id="A0A0R1RE14"/>
<evidence type="ECO:0000256" key="7">
    <source>
        <dbReference type="SAM" id="Phobius"/>
    </source>
</evidence>
<comment type="similarity">
    <text evidence="2">Belongs to the UPF0073 (Hly-III) family.</text>
</comment>
<name>A0A0R1RE14_9LACO</name>
<accession>A0A0R1RE14</accession>
<feature type="transmembrane region" description="Helical" evidence="7">
    <location>
        <begin position="137"/>
        <end position="156"/>
    </location>
</feature>
<dbReference type="EMBL" id="AZFE01000032">
    <property type="protein sequence ID" value="KRL54833.1"/>
    <property type="molecule type" value="Genomic_DNA"/>
</dbReference>
<dbReference type="GO" id="GO:0012505">
    <property type="term" value="C:endomembrane system"/>
    <property type="evidence" value="ECO:0007669"/>
    <property type="project" value="UniProtKB-SubCell"/>
</dbReference>
<dbReference type="PATRIC" id="fig|1423778.4.peg.1673"/>
<dbReference type="RefSeq" id="WP_057890547.1">
    <property type="nucleotide sequence ID" value="NZ_AZFE01000032.1"/>
</dbReference>
<evidence type="ECO:0000256" key="5">
    <source>
        <dbReference type="ARBA" id="ARBA00023136"/>
    </source>
</evidence>
<keyword evidence="6" id="KW-0862">Zinc</keyword>
<dbReference type="PANTHER" id="PTHR20855">
    <property type="entry name" value="ADIPOR/PROGESTIN RECEPTOR-RELATED"/>
    <property type="match status" value="1"/>
</dbReference>
<evidence type="ECO:0000256" key="6">
    <source>
        <dbReference type="PIRSR" id="PIRSR604254-1"/>
    </source>
</evidence>
<feature type="binding site" evidence="6">
    <location>
        <position position="189"/>
    </location>
    <ligand>
        <name>Zn(2+)</name>
        <dbReference type="ChEBI" id="CHEBI:29105"/>
    </ligand>
</feature>
<evidence type="ECO:0000256" key="4">
    <source>
        <dbReference type="ARBA" id="ARBA00022989"/>
    </source>
</evidence>
<dbReference type="STRING" id="1423778.FC70_GL001635"/>
<comment type="subcellular location">
    <subcellularLocation>
        <location evidence="1">Endomembrane system</location>
        <topology evidence="1">Multi-pass membrane protein</topology>
    </subcellularLocation>
</comment>
<dbReference type="OrthoDB" id="9813689at2"/>
<evidence type="ECO:0000256" key="2">
    <source>
        <dbReference type="ARBA" id="ARBA00008488"/>
    </source>
</evidence>
<evidence type="ECO:0000313" key="9">
    <source>
        <dbReference type="Proteomes" id="UP000051697"/>
    </source>
</evidence>
<keyword evidence="4 7" id="KW-1133">Transmembrane helix</keyword>
<dbReference type="GO" id="GO:0140911">
    <property type="term" value="F:pore-forming activity"/>
    <property type="evidence" value="ECO:0007669"/>
    <property type="project" value="InterPro"/>
</dbReference>
<reference evidence="8 9" key="1">
    <citation type="journal article" date="2015" name="Genome Announc.">
        <title>Expanding the biotechnology potential of lactobacilli through comparative genomics of 213 strains and associated genera.</title>
        <authorList>
            <person name="Sun Z."/>
            <person name="Harris H.M."/>
            <person name="McCann A."/>
            <person name="Guo C."/>
            <person name="Argimon S."/>
            <person name="Zhang W."/>
            <person name="Yang X."/>
            <person name="Jeffery I.B."/>
            <person name="Cooney J.C."/>
            <person name="Kagawa T.F."/>
            <person name="Liu W."/>
            <person name="Song Y."/>
            <person name="Salvetti E."/>
            <person name="Wrobel A."/>
            <person name="Rasinkangas P."/>
            <person name="Parkhill J."/>
            <person name="Rea M.C."/>
            <person name="O'Sullivan O."/>
            <person name="Ritari J."/>
            <person name="Douillard F.P."/>
            <person name="Paul Ross R."/>
            <person name="Yang R."/>
            <person name="Briner A.E."/>
            <person name="Felis G.E."/>
            <person name="de Vos W.M."/>
            <person name="Barrangou R."/>
            <person name="Klaenhammer T.R."/>
            <person name="Caufield P.W."/>
            <person name="Cui Y."/>
            <person name="Zhang H."/>
            <person name="O'Toole P.W."/>
        </authorList>
    </citation>
    <scope>NUCLEOTIDE SEQUENCE [LARGE SCALE GENOMIC DNA]</scope>
    <source>
        <strain evidence="8 9">DSM 15707</strain>
    </source>
</reference>
<proteinExistence type="inferred from homology"/>
<evidence type="ECO:0000313" key="8">
    <source>
        <dbReference type="EMBL" id="KRL54833.1"/>
    </source>
</evidence>
<feature type="binding site" evidence="6">
    <location>
        <position position="68"/>
    </location>
    <ligand>
        <name>Zn(2+)</name>
        <dbReference type="ChEBI" id="CHEBI:29105"/>
    </ligand>
</feature>
<evidence type="ECO:0000256" key="1">
    <source>
        <dbReference type="ARBA" id="ARBA00004127"/>
    </source>
</evidence>
<keyword evidence="3 7" id="KW-0812">Transmembrane</keyword>
<dbReference type="GO" id="GO:0016020">
    <property type="term" value="C:membrane"/>
    <property type="evidence" value="ECO:0007669"/>
    <property type="project" value="InterPro"/>
</dbReference>
<sequence>MQPTKTKKTMIIEISNSVTHGIGAALAIVGLVLLVIKSVQTGSPMRIIAFSVYGSILVLFYLASTMFHSLVFTKAYHLFQVFDHSMIFLLIAGTYTPYCLISIGGWYGWTMFGIIWAMTIAGVVYKSIWLNKVSPISTIIYIIMGWMCLFAGKPLWDALSPVGFYLLLSGGILYTLGALVYLKPTAYSHLIWHFFVLAGSATMYFSILLYV</sequence>
<dbReference type="Pfam" id="PF03006">
    <property type="entry name" value="HlyIII"/>
    <property type="match status" value="1"/>
</dbReference>
<feature type="transmembrane region" description="Helical" evidence="7">
    <location>
        <begin position="189"/>
        <end position="210"/>
    </location>
</feature>
<feature type="binding site" evidence="6">
    <location>
        <position position="193"/>
    </location>
    <ligand>
        <name>Zn(2+)</name>
        <dbReference type="ChEBI" id="CHEBI:29105"/>
    </ligand>
</feature>
<dbReference type="Proteomes" id="UP000051697">
    <property type="component" value="Unassembled WGS sequence"/>
</dbReference>
<evidence type="ECO:0000256" key="3">
    <source>
        <dbReference type="ARBA" id="ARBA00022692"/>
    </source>
</evidence>
<dbReference type="KEGG" id="lol:LACOL_0944"/>
<comment type="caution">
    <text evidence="8">The sequence shown here is derived from an EMBL/GenBank/DDBJ whole genome shotgun (WGS) entry which is preliminary data.</text>
</comment>
<keyword evidence="9" id="KW-1185">Reference proteome</keyword>
<dbReference type="InterPro" id="IPR005744">
    <property type="entry name" value="Hy-lIII"/>
</dbReference>
<feature type="transmembrane region" description="Helical" evidence="7">
    <location>
        <begin position="21"/>
        <end position="39"/>
    </location>
</feature>
<keyword evidence="5 7" id="KW-0472">Membrane</keyword>
<protein>
    <submittedName>
        <fullName evidence="8">Hemolysin III</fullName>
    </submittedName>
</protein>
<keyword evidence="6" id="KW-0479">Metal-binding</keyword>
<dbReference type="InterPro" id="IPR004254">
    <property type="entry name" value="AdipoR/HlyIII-related"/>
</dbReference>
<feature type="transmembrane region" description="Helical" evidence="7">
    <location>
        <begin position="162"/>
        <end position="182"/>
    </location>
</feature>